<protein>
    <submittedName>
        <fullName evidence="2">Uncharacterized protein</fullName>
    </submittedName>
</protein>
<dbReference type="AlphaFoldDB" id="A0A9P5XYD8"/>
<name>A0A9P5XYD8_9AGAR</name>
<proteinExistence type="predicted"/>
<dbReference type="OrthoDB" id="2881139at2759"/>
<comment type="caution">
    <text evidence="2">The sequence shown here is derived from an EMBL/GenBank/DDBJ whole genome shotgun (WGS) entry which is preliminary data.</text>
</comment>
<gene>
    <name evidence="2" type="ORF">BDZ94DRAFT_1269303</name>
</gene>
<keyword evidence="1" id="KW-0732">Signal</keyword>
<dbReference type="Proteomes" id="UP000807353">
    <property type="component" value="Unassembled WGS sequence"/>
</dbReference>
<evidence type="ECO:0000313" key="3">
    <source>
        <dbReference type="Proteomes" id="UP000807353"/>
    </source>
</evidence>
<organism evidence="2 3">
    <name type="scientific">Collybia nuda</name>
    <dbReference type="NCBI Taxonomy" id="64659"/>
    <lineage>
        <taxon>Eukaryota</taxon>
        <taxon>Fungi</taxon>
        <taxon>Dikarya</taxon>
        <taxon>Basidiomycota</taxon>
        <taxon>Agaricomycotina</taxon>
        <taxon>Agaricomycetes</taxon>
        <taxon>Agaricomycetidae</taxon>
        <taxon>Agaricales</taxon>
        <taxon>Tricholomatineae</taxon>
        <taxon>Clitocybaceae</taxon>
        <taxon>Collybia</taxon>
    </lineage>
</organism>
<dbReference type="EMBL" id="MU150326">
    <property type="protein sequence ID" value="KAF9458969.1"/>
    <property type="molecule type" value="Genomic_DNA"/>
</dbReference>
<feature type="chain" id="PRO_5040328021" evidence="1">
    <location>
        <begin position="20"/>
        <end position="58"/>
    </location>
</feature>
<accession>A0A9P5XYD8</accession>
<feature type="signal peptide" evidence="1">
    <location>
        <begin position="1"/>
        <end position="19"/>
    </location>
</feature>
<evidence type="ECO:0000256" key="1">
    <source>
        <dbReference type="SAM" id="SignalP"/>
    </source>
</evidence>
<evidence type="ECO:0000313" key="2">
    <source>
        <dbReference type="EMBL" id="KAF9458969.1"/>
    </source>
</evidence>
<sequence length="58" mass="6207">MYKLFATILIAMLAQNVVADYIPEGGLCVSIAGVLGECEPGTTCCYIYPDVSKCKKVC</sequence>
<keyword evidence="3" id="KW-1185">Reference proteome</keyword>
<reference evidence="2" key="1">
    <citation type="submission" date="2020-11" db="EMBL/GenBank/DDBJ databases">
        <authorList>
            <consortium name="DOE Joint Genome Institute"/>
            <person name="Ahrendt S."/>
            <person name="Riley R."/>
            <person name="Andreopoulos W."/>
            <person name="Labutti K."/>
            <person name="Pangilinan J."/>
            <person name="Ruiz-Duenas F.J."/>
            <person name="Barrasa J.M."/>
            <person name="Sanchez-Garcia M."/>
            <person name="Camarero S."/>
            <person name="Miyauchi S."/>
            <person name="Serrano A."/>
            <person name="Linde D."/>
            <person name="Babiker R."/>
            <person name="Drula E."/>
            <person name="Ayuso-Fernandez I."/>
            <person name="Pacheco R."/>
            <person name="Padilla G."/>
            <person name="Ferreira P."/>
            <person name="Barriuso J."/>
            <person name="Kellner H."/>
            <person name="Castanera R."/>
            <person name="Alfaro M."/>
            <person name="Ramirez L."/>
            <person name="Pisabarro A.G."/>
            <person name="Kuo A."/>
            <person name="Tritt A."/>
            <person name="Lipzen A."/>
            <person name="He G."/>
            <person name="Yan M."/>
            <person name="Ng V."/>
            <person name="Cullen D."/>
            <person name="Martin F."/>
            <person name="Rosso M.-N."/>
            <person name="Henrissat B."/>
            <person name="Hibbett D."/>
            <person name="Martinez A.T."/>
            <person name="Grigoriev I.V."/>
        </authorList>
    </citation>
    <scope>NUCLEOTIDE SEQUENCE</scope>
    <source>
        <strain evidence="2">CBS 247.69</strain>
    </source>
</reference>